<gene>
    <name evidence="3" type="ORF">C8P69_106133</name>
</gene>
<evidence type="ECO:0000313" key="4">
    <source>
        <dbReference type="Proteomes" id="UP000241808"/>
    </source>
</evidence>
<accession>A0A2T4Z1A8</accession>
<name>A0A2T4Z1A8_9HYPH</name>
<dbReference type="AlphaFoldDB" id="A0A2T4Z1A8"/>
<keyword evidence="4" id="KW-1185">Reference proteome</keyword>
<evidence type="ECO:0000313" key="3">
    <source>
        <dbReference type="EMBL" id="PTM53479.1"/>
    </source>
</evidence>
<feature type="chain" id="PRO_5015693500" description="DUF305 domain-containing protein" evidence="1">
    <location>
        <begin position="22"/>
        <end position="134"/>
    </location>
</feature>
<dbReference type="EMBL" id="PZZL01000006">
    <property type="protein sequence ID" value="PTM53479.1"/>
    <property type="molecule type" value="Genomic_DNA"/>
</dbReference>
<comment type="caution">
    <text evidence="3">The sequence shown here is derived from an EMBL/GenBank/DDBJ whole genome shotgun (WGS) entry which is preliminary data.</text>
</comment>
<dbReference type="RefSeq" id="WP_108178258.1">
    <property type="nucleotide sequence ID" value="NZ_PZZL01000006.1"/>
</dbReference>
<protein>
    <recommendedName>
        <fullName evidence="2">DUF305 domain-containing protein</fullName>
    </recommendedName>
</protein>
<dbReference type="OrthoDB" id="517560at2"/>
<sequence length="134" mass="14180">MRRTSIPALALAFAAGLAVSAALTGGGLPLLAQTHGHGAHGGHAAAPRAASAATEGYRAANARMHRDMDIAFTGDADVDFVKGMIPHHQGAIDMAKVVLAHGKDAQVRKWAEDVIREQEREIGEMRAWLARQGR</sequence>
<dbReference type="InterPro" id="IPR012347">
    <property type="entry name" value="Ferritin-like"/>
</dbReference>
<keyword evidence="1" id="KW-0732">Signal</keyword>
<feature type="signal peptide" evidence="1">
    <location>
        <begin position="1"/>
        <end position="21"/>
    </location>
</feature>
<dbReference type="Gene3D" id="1.20.1260.10">
    <property type="match status" value="1"/>
</dbReference>
<dbReference type="InterPro" id="IPR005183">
    <property type="entry name" value="DUF305_CopM-like"/>
</dbReference>
<feature type="domain" description="DUF305" evidence="2">
    <location>
        <begin position="56"/>
        <end position="129"/>
    </location>
</feature>
<proteinExistence type="predicted"/>
<evidence type="ECO:0000259" key="2">
    <source>
        <dbReference type="Pfam" id="PF03713"/>
    </source>
</evidence>
<organism evidence="3 4">
    <name type="scientific">Phreatobacter oligotrophus</name>
    <dbReference type="NCBI Taxonomy" id="1122261"/>
    <lineage>
        <taxon>Bacteria</taxon>
        <taxon>Pseudomonadati</taxon>
        <taxon>Pseudomonadota</taxon>
        <taxon>Alphaproteobacteria</taxon>
        <taxon>Hyphomicrobiales</taxon>
        <taxon>Phreatobacteraceae</taxon>
        <taxon>Phreatobacter</taxon>
    </lineage>
</organism>
<dbReference type="PANTHER" id="PTHR36933:SF1">
    <property type="entry name" value="SLL0788 PROTEIN"/>
    <property type="match status" value="1"/>
</dbReference>
<dbReference type="Pfam" id="PF03713">
    <property type="entry name" value="DUF305"/>
    <property type="match status" value="1"/>
</dbReference>
<evidence type="ECO:0000256" key="1">
    <source>
        <dbReference type="SAM" id="SignalP"/>
    </source>
</evidence>
<dbReference type="PANTHER" id="PTHR36933">
    <property type="entry name" value="SLL0788 PROTEIN"/>
    <property type="match status" value="1"/>
</dbReference>
<dbReference type="Proteomes" id="UP000241808">
    <property type="component" value="Unassembled WGS sequence"/>
</dbReference>
<reference evidence="3 4" key="1">
    <citation type="submission" date="2018-04" db="EMBL/GenBank/DDBJ databases">
        <title>Genomic Encyclopedia of Archaeal and Bacterial Type Strains, Phase II (KMG-II): from individual species to whole genera.</title>
        <authorList>
            <person name="Goeker M."/>
        </authorList>
    </citation>
    <scope>NUCLEOTIDE SEQUENCE [LARGE SCALE GENOMIC DNA]</scope>
    <source>
        <strain evidence="3 4">DSM 25521</strain>
    </source>
</reference>